<keyword evidence="3 8" id="KW-0812">Transmembrane</keyword>
<comment type="similarity">
    <text evidence="8">Belongs to the MntP (TC 9.B.29) family.</text>
</comment>
<proteinExistence type="inferred from homology"/>
<feature type="transmembrane region" description="Helical" evidence="8">
    <location>
        <begin position="135"/>
        <end position="155"/>
    </location>
</feature>
<reference evidence="11" key="2">
    <citation type="submission" date="2016-11" db="EMBL/GenBank/DDBJ databases">
        <authorList>
            <person name="Jaros S."/>
            <person name="Januszkiewicz K."/>
            <person name="Wedrychowicz H."/>
        </authorList>
    </citation>
    <scope>NUCLEOTIDE SEQUENCE [LARGE SCALE GENOMIC DNA]</scope>
    <source>
        <strain evidence="11">DSM 4029</strain>
    </source>
</reference>
<keyword evidence="6 8" id="KW-0472">Membrane</keyword>
<comment type="function">
    <text evidence="8">Probably functions as a manganese efflux pump.</text>
</comment>
<evidence type="ECO:0000256" key="4">
    <source>
        <dbReference type="ARBA" id="ARBA00022989"/>
    </source>
</evidence>
<evidence type="ECO:0000256" key="7">
    <source>
        <dbReference type="ARBA" id="ARBA00023211"/>
    </source>
</evidence>
<evidence type="ECO:0000313" key="9">
    <source>
        <dbReference type="EMBL" id="MZL70168.1"/>
    </source>
</evidence>
<keyword evidence="1 8" id="KW-0813">Transport</keyword>
<evidence type="ECO:0000313" key="12">
    <source>
        <dbReference type="Proteomes" id="UP000474718"/>
    </source>
</evidence>
<evidence type="ECO:0000313" key="11">
    <source>
        <dbReference type="Proteomes" id="UP000184089"/>
    </source>
</evidence>
<dbReference type="Proteomes" id="UP000184089">
    <property type="component" value="Unassembled WGS sequence"/>
</dbReference>
<reference evidence="9 12" key="3">
    <citation type="journal article" date="2019" name="Nat. Med.">
        <title>A library of human gut bacterial isolates paired with longitudinal multiomics data enables mechanistic microbiome research.</title>
        <authorList>
            <person name="Poyet M."/>
            <person name="Groussin M."/>
            <person name="Gibbons S.M."/>
            <person name="Avila-Pacheco J."/>
            <person name="Jiang X."/>
            <person name="Kearney S.M."/>
            <person name="Perrotta A.R."/>
            <person name="Berdy B."/>
            <person name="Zhao S."/>
            <person name="Lieberman T.D."/>
            <person name="Swanson P.K."/>
            <person name="Smith M."/>
            <person name="Roesemann S."/>
            <person name="Alexander J.E."/>
            <person name="Rich S.A."/>
            <person name="Livny J."/>
            <person name="Vlamakis H."/>
            <person name="Clish C."/>
            <person name="Bullock K."/>
            <person name="Deik A."/>
            <person name="Scott J."/>
            <person name="Pierce K.A."/>
            <person name="Xavier R.J."/>
            <person name="Alm E.J."/>
        </authorList>
    </citation>
    <scope>NUCLEOTIDE SEQUENCE [LARGE SCALE GENOMIC DNA]</scope>
    <source>
        <strain evidence="9 12">BIOML-A2</strain>
    </source>
</reference>
<dbReference type="PANTHER" id="PTHR35529">
    <property type="entry name" value="MANGANESE EFFLUX PUMP MNTP-RELATED"/>
    <property type="match status" value="1"/>
</dbReference>
<organism evidence="10 11">
    <name type="scientific">Bittarella massiliensis</name>
    <name type="common">ex Durand et al. 2017</name>
    <dbReference type="NCBI Taxonomy" id="1720313"/>
    <lineage>
        <taxon>Bacteria</taxon>
        <taxon>Bacillati</taxon>
        <taxon>Bacillota</taxon>
        <taxon>Clostridia</taxon>
        <taxon>Eubacteriales</taxon>
        <taxon>Oscillospiraceae</taxon>
        <taxon>Bittarella (ex Durand et al. 2017)</taxon>
    </lineage>
</organism>
<evidence type="ECO:0000256" key="6">
    <source>
        <dbReference type="ARBA" id="ARBA00023136"/>
    </source>
</evidence>
<keyword evidence="2 8" id="KW-1003">Cell membrane</keyword>
<dbReference type="Proteomes" id="UP000474718">
    <property type="component" value="Unassembled WGS sequence"/>
</dbReference>
<keyword evidence="12" id="KW-1185">Reference proteome</keyword>
<feature type="transmembrane region" description="Helical" evidence="8">
    <location>
        <begin position="106"/>
        <end position="128"/>
    </location>
</feature>
<comment type="caution">
    <text evidence="10">The sequence shown here is derived from an EMBL/GenBank/DDBJ whole genome shotgun (WGS) entry which is preliminary data.</text>
</comment>
<protein>
    <recommendedName>
        <fullName evidence="8">Putative manganese efflux pump MntP</fullName>
    </recommendedName>
</protein>
<dbReference type="GO" id="GO:0005384">
    <property type="term" value="F:manganese ion transmembrane transporter activity"/>
    <property type="evidence" value="ECO:0007669"/>
    <property type="project" value="UniProtKB-UniRule"/>
</dbReference>
<dbReference type="EMBL" id="WWVX01000007">
    <property type="protein sequence ID" value="MZL70168.1"/>
    <property type="molecule type" value="Genomic_DNA"/>
</dbReference>
<feature type="transmembrane region" description="Helical" evidence="8">
    <location>
        <begin position="68"/>
        <end position="86"/>
    </location>
</feature>
<dbReference type="AlphaFoldDB" id="A0AAQ1MAW6"/>
<accession>A0AAQ1MAW6</accession>
<evidence type="ECO:0000256" key="3">
    <source>
        <dbReference type="ARBA" id="ARBA00022692"/>
    </source>
</evidence>
<dbReference type="InterPro" id="IPR003810">
    <property type="entry name" value="Mntp/YtaF"/>
</dbReference>
<comment type="subcellular location">
    <subcellularLocation>
        <location evidence="8">Cell membrane</location>
        <topology evidence="8">Multi-pass membrane protein</topology>
    </subcellularLocation>
</comment>
<feature type="transmembrane region" description="Helical" evidence="8">
    <location>
        <begin position="161"/>
        <end position="182"/>
    </location>
</feature>
<dbReference type="InterPro" id="IPR022929">
    <property type="entry name" value="Put_MntP"/>
</dbReference>
<sequence length="188" mass="19996">MDFATMVLLGLGMAMDAFAVSVSNGLAHRGRPLPCALACGTAFGLAQAAMPLLGFFAGYTFSGYIHRFDHWVALALLALLGGRMVWEAREEEIEPLSRPRRLTGRLLLGQAVATSIDALALGVSLSCIGANIWQAAAIIGGCTFLCCFVGVYLGHRFGCLLGRWAQVVGGWLLVGIGVKIFLEHTLGR</sequence>
<dbReference type="PANTHER" id="PTHR35529:SF1">
    <property type="entry name" value="MANGANESE EFFLUX PUMP MNTP-RELATED"/>
    <property type="match status" value="1"/>
</dbReference>
<dbReference type="Pfam" id="PF02659">
    <property type="entry name" value="Mntp"/>
    <property type="match status" value="1"/>
</dbReference>
<dbReference type="HAMAP" id="MF_01521">
    <property type="entry name" value="MntP_pump"/>
    <property type="match status" value="1"/>
</dbReference>
<evidence type="ECO:0000256" key="1">
    <source>
        <dbReference type="ARBA" id="ARBA00022448"/>
    </source>
</evidence>
<evidence type="ECO:0000256" key="8">
    <source>
        <dbReference type="HAMAP-Rule" id="MF_01521"/>
    </source>
</evidence>
<feature type="transmembrane region" description="Helical" evidence="8">
    <location>
        <begin position="35"/>
        <end position="56"/>
    </location>
</feature>
<dbReference type="RefSeq" id="WP_143161535.1">
    <property type="nucleotide sequence ID" value="NZ_FQVY01000001.1"/>
</dbReference>
<evidence type="ECO:0000256" key="5">
    <source>
        <dbReference type="ARBA" id="ARBA00023065"/>
    </source>
</evidence>
<keyword evidence="7 8" id="KW-0464">Manganese</keyword>
<keyword evidence="4 8" id="KW-1133">Transmembrane helix</keyword>
<name>A0AAQ1MAW6_9FIRM</name>
<evidence type="ECO:0000256" key="2">
    <source>
        <dbReference type="ARBA" id="ARBA00022475"/>
    </source>
</evidence>
<gene>
    <name evidence="8" type="primary">mntP</name>
    <name evidence="9" type="ORF">GT747_10425</name>
    <name evidence="10" type="ORF">SAMN05444424_0165</name>
</gene>
<evidence type="ECO:0000313" key="10">
    <source>
        <dbReference type="EMBL" id="SHF64187.1"/>
    </source>
</evidence>
<reference evidence="10" key="1">
    <citation type="submission" date="2016-11" db="EMBL/GenBank/DDBJ databases">
        <authorList>
            <person name="Varghese N."/>
            <person name="Submissions S."/>
        </authorList>
    </citation>
    <scope>NUCLEOTIDE SEQUENCE</scope>
    <source>
        <strain evidence="10">DSM 4029</strain>
    </source>
</reference>
<keyword evidence="5 8" id="KW-0406">Ion transport</keyword>
<dbReference type="EMBL" id="FQVY01000001">
    <property type="protein sequence ID" value="SHF64187.1"/>
    <property type="molecule type" value="Genomic_DNA"/>
</dbReference>
<dbReference type="GO" id="GO:0005886">
    <property type="term" value="C:plasma membrane"/>
    <property type="evidence" value="ECO:0007669"/>
    <property type="project" value="UniProtKB-SubCell"/>
</dbReference>